<reference evidence="2" key="1">
    <citation type="submission" date="2024-03" db="EMBL/GenBank/DDBJ databases">
        <title>WGS assembly of Saponaria officinalis var. Norfolk2.</title>
        <authorList>
            <person name="Jenkins J."/>
            <person name="Shu S."/>
            <person name="Grimwood J."/>
            <person name="Barry K."/>
            <person name="Goodstein D."/>
            <person name="Schmutz J."/>
            <person name="Leebens-Mack J."/>
            <person name="Osbourn A."/>
        </authorList>
    </citation>
    <scope>NUCLEOTIDE SEQUENCE [LARGE SCALE GENOMIC DNA]</scope>
    <source>
        <strain evidence="2">JIC</strain>
    </source>
</reference>
<proteinExistence type="predicted"/>
<dbReference type="AlphaFoldDB" id="A0AAW1MLE7"/>
<dbReference type="InterPro" id="IPR036397">
    <property type="entry name" value="RNaseH_sf"/>
</dbReference>
<dbReference type="PANTHER" id="PTHR47723">
    <property type="entry name" value="OS05G0353850 PROTEIN"/>
    <property type="match status" value="1"/>
</dbReference>
<dbReference type="InterPro" id="IPR044730">
    <property type="entry name" value="RNase_H-like_dom_plant"/>
</dbReference>
<feature type="domain" description="RNase H type-1" evidence="1">
    <location>
        <begin position="475"/>
        <end position="605"/>
    </location>
</feature>
<keyword evidence="3" id="KW-1185">Reference proteome</keyword>
<dbReference type="InterPro" id="IPR002156">
    <property type="entry name" value="RNaseH_domain"/>
</dbReference>
<comment type="caution">
    <text evidence="2">The sequence shown here is derived from an EMBL/GenBank/DDBJ whole genome shotgun (WGS) entry which is preliminary data.</text>
</comment>
<dbReference type="Proteomes" id="UP001443914">
    <property type="component" value="Unassembled WGS sequence"/>
</dbReference>
<dbReference type="Gene3D" id="3.30.420.10">
    <property type="entry name" value="Ribonuclease H-like superfamily/Ribonuclease H"/>
    <property type="match status" value="1"/>
</dbReference>
<dbReference type="Pfam" id="PF13456">
    <property type="entry name" value="RVT_3"/>
    <property type="match status" value="1"/>
</dbReference>
<gene>
    <name evidence="2" type="ORF">RND81_02G114800</name>
</gene>
<dbReference type="InterPro" id="IPR053151">
    <property type="entry name" value="RNase_H-like"/>
</dbReference>
<dbReference type="EMBL" id="JBDFQZ010000002">
    <property type="protein sequence ID" value="KAK9749278.1"/>
    <property type="molecule type" value="Genomic_DNA"/>
</dbReference>
<dbReference type="PROSITE" id="PS50879">
    <property type="entry name" value="RNASE_H_1"/>
    <property type="match status" value="1"/>
</dbReference>
<dbReference type="InterPro" id="IPR000477">
    <property type="entry name" value="RT_dom"/>
</dbReference>
<protein>
    <recommendedName>
        <fullName evidence="1">RNase H type-1 domain-containing protein</fullName>
    </recommendedName>
</protein>
<dbReference type="GO" id="GO:0004523">
    <property type="term" value="F:RNA-DNA hybrid ribonuclease activity"/>
    <property type="evidence" value="ECO:0007669"/>
    <property type="project" value="InterPro"/>
</dbReference>
<dbReference type="InterPro" id="IPR012337">
    <property type="entry name" value="RNaseH-like_sf"/>
</dbReference>
<dbReference type="Pfam" id="PF00078">
    <property type="entry name" value="RVT_1"/>
    <property type="match status" value="1"/>
</dbReference>
<organism evidence="2 3">
    <name type="scientific">Saponaria officinalis</name>
    <name type="common">Common soapwort</name>
    <name type="synonym">Lychnis saponaria</name>
    <dbReference type="NCBI Taxonomy" id="3572"/>
    <lineage>
        <taxon>Eukaryota</taxon>
        <taxon>Viridiplantae</taxon>
        <taxon>Streptophyta</taxon>
        <taxon>Embryophyta</taxon>
        <taxon>Tracheophyta</taxon>
        <taxon>Spermatophyta</taxon>
        <taxon>Magnoliopsida</taxon>
        <taxon>eudicotyledons</taxon>
        <taxon>Gunneridae</taxon>
        <taxon>Pentapetalae</taxon>
        <taxon>Caryophyllales</taxon>
        <taxon>Caryophyllaceae</taxon>
        <taxon>Caryophylleae</taxon>
        <taxon>Saponaria</taxon>
    </lineage>
</organism>
<accession>A0AAW1MLE7</accession>
<sequence length="641" mass="73195">MIENNPQKITQFRPIGLCNVVYKVISKVIVNRIKPILPMLISPAQTTFVPKRQITDNVIIVQEILHSMRKKRLSRNFIHHTLVDMGFSLSLINLIMKCISTARLSLVFSIQVIKNYLDTFCNGSGQKIRHSKSRVFFSAITQNHLKELICNELDIDSTPDLGIYLGIPTINVTLLKSTLSTIPLYAMQTAKLLRTMCDDLDRKTRKFLWGSLDEKRSVSLVSWNTVTNQVLRAKYCDNRCDIDIFRQRKDSSNTWQGILVNVDNLKKGIRSSVGNGKSTMFWSHSWVLEKPLEQICLYDIPLHLQDVFGDYLPNYVLQTIASFELTQNDDGHDSFFWDLSSTSNCCSCGAEVETTLHILRDCTKARSVWNSINGGILASKSISLPLKEWLGDNMSTACRFGVEKWSTFFALAVWWLWRWRNARVFNMSNDIPINTLTFLQARFSDIIQAFNKEEIFSGVSYGRKKEITVRWSPPQEDWYVLNVDGASRGNPGLAGAGGLIRDTKGIMLTAFAEKLGHSTNMRAELMALSRGIQLAKQMGHNRVIVQTDSLTLVNLLQQTDHHCSYFHLLQLCKEVFKSDQWRVEVVHVYREANSCADWLANLDIDQMEHLKILEEPPQCLQYLLQQDLTGVAWPRSVPVSF</sequence>
<dbReference type="PANTHER" id="PTHR47723:SF19">
    <property type="entry name" value="POLYNUCLEOTIDYL TRANSFERASE, RIBONUCLEASE H-LIKE SUPERFAMILY PROTEIN"/>
    <property type="match status" value="1"/>
</dbReference>
<dbReference type="CDD" id="cd06222">
    <property type="entry name" value="RNase_H_like"/>
    <property type="match status" value="1"/>
</dbReference>
<name>A0AAW1MLE7_SAPOF</name>
<dbReference type="SUPFAM" id="SSF53098">
    <property type="entry name" value="Ribonuclease H-like"/>
    <property type="match status" value="1"/>
</dbReference>
<evidence type="ECO:0000313" key="3">
    <source>
        <dbReference type="Proteomes" id="UP001443914"/>
    </source>
</evidence>
<evidence type="ECO:0000313" key="2">
    <source>
        <dbReference type="EMBL" id="KAK9749278.1"/>
    </source>
</evidence>
<evidence type="ECO:0000259" key="1">
    <source>
        <dbReference type="PROSITE" id="PS50879"/>
    </source>
</evidence>
<dbReference type="GO" id="GO:0003676">
    <property type="term" value="F:nucleic acid binding"/>
    <property type="evidence" value="ECO:0007669"/>
    <property type="project" value="InterPro"/>
</dbReference>